<comment type="catalytic activity">
    <reaction evidence="12">
        <text>choline + 2 reduced [2Fe-2S]-[ferredoxin] + O2 + 2 H(+) = betaine aldehyde hydrate + 2 oxidized [2Fe-2S]-[ferredoxin] + H2O</text>
        <dbReference type="Rhea" id="RHEA:17769"/>
        <dbReference type="Rhea" id="RHEA-COMP:10000"/>
        <dbReference type="Rhea" id="RHEA-COMP:10001"/>
        <dbReference type="ChEBI" id="CHEBI:15354"/>
        <dbReference type="ChEBI" id="CHEBI:15377"/>
        <dbReference type="ChEBI" id="CHEBI:15378"/>
        <dbReference type="ChEBI" id="CHEBI:15379"/>
        <dbReference type="ChEBI" id="CHEBI:15870"/>
        <dbReference type="ChEBI" id="CHEBI:33737"/>
        <dbReference type="ChEBI" id="CHEBI:33738"/>
        <dbReference type="EC" id="1.14.15.7"/>
    </reaction>
</comment>
<comment type="pathway">
    <text evidence="3">Amine and polyamine biosynthesis; betaine biosynthesis via choline pathway; betaine aldehyde from choline (monooxygenase route): step 1/1.</text>
</comment>
<evidence type="ECO:0000256" key="11">
    <source>
        <dbReference type="ARBA" id="ARBA00023014"/>
    </source>
</evidence>
<dbReference type="HOGENOM" id="CLU_026244_1_2_1"/>
<dbReference type="SUPFAM" id="SSF50022">
    <property type="entry name" value="ISP domain"/>
    <property type="match status" value="1"/>
</dbReference>
<evidence type="ECO:0000313" key="14">
    <source>
        <dbReference type="EMBL" id="EEH05171.1"/>
    </source>
</evidence>
<keyword evidence="8" id="KW-0479">Metal-binding</keyword>
<dbReference type="GO" id="GO:0051537">
    <property type="term" value="F:2 iron, 2 sulfur cluster binding"/>
    <property type="evidence" value="ECO:0007669"/>
    <property type="project" value="UniProtKB-KW"/>
</dbReference>
<dbReference type="PROSITE" id="PS51296">
    <property type="entry name" value="RIESKE"/>
    <property type="match status" value="1"/>
</dbReference>
<evidence type="ECO:0000256" key="1">
    <source>
        <dbReference type="ARBA" id="ARBA00001962"/>
    </source>
</evidence>
<dbReference type="Proteomes" id="UP000001631">
    <property type="component" value="Unassembled WGS sequence"/>
</dbReference>
<dbReference type="Gene3D" id="3.90.380.10">
    <property type="entry name" value="Naphthalene 1,2-dioxygenase Alpha Subunit, Chain A, domain 1"/>
    <property type="match status" value="2"/>
</dbReference>
<dbReference type="VEuPathDB" id="FungiDB:I7I50_05873"/>
<evidence type="ECO:0000256" key="12">
    <source>
        <dbReference type="ARBA" id="ARBA00049097"/>
    </source>
</evidence>
<dbReference type="Pfam" id="PF00848">
    <property type="entry name" value="Ring_hydroxyl_A"/>
    <property type="match status" value="1"/>
</dbReference>
<accession>C0NT10</accession>
<dbReference type="InterPro" id="IPR036922">
    <property type="entry name" value="Rieske_2Fe-2S_sf"/>
</dbReference>
<evidence type="ECO:0000259" key="13">
    <source>
        <dbReference type="PROSITE" id="PS51296"/>
    </source>
</evidence>
<dbReference type="GeneID" id="69039306"/>
<evidence type="ECO:0000256" key="8">
    <source>
        <dbReference type="ARBA" id="ARBA00022723"/>
    </source>
</evidence>
<dbReference type="UniPathway" id="UPA00529">
    <property type="reaction ID" value="UER00430"/>
</dbReference>
<keyword evidence="10" id="KW-0408">Iron</keyword>
<dbReference type="CDD" id="cd03469">
    <property type="entry name" value="Rieske_RO_Alpha_N"/>
    <property type="match status" value="1"/>
</dbReference>
<keyword evidence="15" id="KW-1185">Reference proteome</keyword>
<dbReference type="EMBL" id="GG663371">
    <property type="protein sequence ID" value="EEH05171.1"/>
    <property type="molecule type" value="Genomic_DNA"/>
</dbReference>
<dbReference type="InterPro" id="IPR017941">
    <property type="entry name" value="Rieske_2Fe-2S"/>
</dbReference>
<dbReference type="GO" id="GO:0019133">
    <property type="term" value="F:choline monooxygenase activity"/>
    <property type="evidence" value="ECO:0007669"/>
    <property type="project" value="UniProtKB-EC"/>
</dbReference>
<dbReference type="InterPro" id="IPR001663">
    <property type="entry name" value="Rng_hydr_dOase-A"/>
</dbReference>
<keyword evidence="7" id="KW-0001">2Fe-2S</keyword>
<evidence type="ECO:0000256" key="10">
    <source>
        <dbReference type="ARBA" id="ARBA00023004"/>
    </source>
</evidence>
<dbReference type="PANTHER" id="PTHR43756">
    <property type="entry name" value="CHOLINE MONOOXYGENASE, CHLOROPLASTIC"/>
    <property type="match status" value="1"/>
</dbReference>
<gene>
    <name evidence="14" type="ORF">HCBG_06290</name>
</gene>
<evidence type="ECO:0000256" key="2">
    <source>
        <dbReference type="ARBA" id="ARBA00002149"/>
    </source>
</evidence>
<keyword evidence="9" id="KW-0560">Oxidoreductase</keyword>
<comment type="similarity">
    <text evidence="4">Belongs to the choline monooxygenase family.</text>
</comment>
<evidence type="ECO:0000256" key="4">
    <source>
        <dbReference type="ARBA" id="ARBA00010848"/>
    </source>
</evidence>
<name>C0NT10_AJECG</name>
<evidence type="ECO:0000256" key="5">
    <source>
        <dbReference type="ARBA" id="ARBA00012763"/>
    </source>
</evidence>
<organism evidence="14 15">
    <name type="scientific">Ajellomyces capsulatus (strain G186AR / H82 / ATCC MYA-2454 / RMSCC 2432)</name>
    <name type="common">Darling's disease fungus</name>
    <name type="synonym">Histoplasma capsulatum</name>
    <dbReference type="NCBI Taxonomy" id="447093"/>
    <lineage>
        <taxon>Eukaryota</taxon>
        <taxon>Fungi</taxon>
        <taxon>Dikarya</taxon>
        <taxon>Ascomycota</taxon>
        <taxon>Pezizomycotina</taxon>
        <taxon>Eurotiomycetes</taxon>
        <taxon>Eurotiomycetidae</taxon>
        <taxon>Onygenales</taxon>
        <taxon>Ajellomycetaceae</taxon>
        <taxon>Histoplasma</taxon>
    </lineage>
</organism>
<dbReference type="InParanoid" id="C0NT10"/>
<evidence type="ECO:0000256" key="6">
    <source>
        <dbReference type="ARBA" id="ARBA00014931"/>
    </source>
</evidence>
<dbReference type="CDD" id="cd00680">
    <property type="entry name" value="RHO_alpha_C"/>
    <property type="match status" value="1"/>
</dbReference>
<keyword evidence="11" id="KW-0411">Iron-sulfur</keyword>
<proteinExistence type="inferred from homology"/>
<reference evidence="14" key="1">
    <citation type="submission" date="2009-02" db="EMBL/GenBank/DDBJ databases">
        <title>The Genome Sequence of Ajellomyces capsulatus strain G186AR.</title>
        <authorList>
            <consortium name="The Broad Institute Genome Sequencing Platform"/>
            <person name="Champion M."/>
            <person name="Cuomo C."/>
            <person name="Ma L.-J."/>
            <person name="Henn M.R."/>
            <person name="Sil A."/>
            <person name="Goldman B."/>
            <person name="Young S.K."/>
            <person name="Kodira C.D."/>
            <person name="Zeng Q."/>
            <person name="Koehrsen M."/>
            <person name="Alvarado L."/>
            <person name="Berlin A."/>
            <person name="Borenstein D."/>
            <person name="Chen Z."/>
            <person name="Engels R."/>
            <person name="Freedman E."/>
            <person name="Gellesch M."/>
            <person name="Goldberg J."/>
            <person name="Griggs A."/>
            <person name="Gujja S."/>
            <person name="Heiman D."/>
            <person name="Hepburn T."/>
            <person name="Howarth C."/>
            <person name="Jen D."/>
            <person name="Larson L."/>
            <person name="Lewis B."/>
            <person name="Mehta T."/>
            <person name="Park D."/>
            <person name="Pearson M."/>
            <person name="Roberts A."/>
            <person name="Saif S."/>
            <person name="Shea T."/>
            <person name="Shenoy N."/>
            <person name="Sisk P."/>
            <person name="Stolte C."/>
            <person name="Sykes S."/>
            <person name="Walk T."/>
            <person name="White J."/>
            <person name="Yandava C."/>
            <person name="Klein B."/>
            <person name="McEwen J.G."/>
            <person name="Puccia R."/>
            <person name="Goldman G.H."/>
            <person name="Felipe M.S."/>
            <person name="Nino-Vega G."/>
            <person name="San-Blas G."/>
            <person name="Taylor J."/>
            <person name="Mendoza L."/>
            <person name="Galagan J."/>
            <person name="Nusbaum C."/>
            <person name="Birren B."/>
        </authorList>
    </citation>
    <scope>NUCLEOTIDE SEQUENCE</scope>
    <source>
        <strain evidence="14">G186AR</strain>
    </source>
</reference>
<dbReference type="RefSeq" id="XP_045285652.1">
    <property type="nucleotide sequence ID" value="XM_045433339.1"/>
</dbReference>
<evidence type="ECO:0000313" key="15">
    <source>
        <dbReference type="Proteomes" id="UP000001631"/>
    </source>
</evidence>
<dbReference type="PRINTS" id="PR00090">
    <property type="entry name" value="RNGDIOXGNASE"/>
</dbReference>
<dbReference type="Pfam" id="PF00355">
    <property type="entry name" value="Rieske"/>
    <property type="match status" value="1"/>
</dbReference>
<dbReference type="GO" id="GO:0019285">
    <property type="term" value="P:glycine betaine biosynthetic process from choline"/>
    <property type="evidence" value="ECO:0007669"/>
    <property type="project" value="UniProtKB-UniPathway"/>
</dbReference>
<evidence type="ECO:0000256" key="9">
    <source>
        <dbReference type="ARBA" id="ARBA00023002"/>
    </source>
</evidence>
<comment type="cofactor">
    <cofactor evidence="1">
        <name>Fe cation</name>
        <dbReference type="ChEBI" id="CHEBI:24875"/>
    </cofactor>
</comment>
<dbReference type="SUPFAM" id="SSF55961">
    <property type="entry name" value="Bet v1-like"/>
    <property type="match status" value="1"/>
</dbReference>
<feature type="domain" description="Rieske" evidence="13">
    <location>
        <begin position="41"/>
        <end position="140"/>
    </location>
</feature>
<comment type="function">
    <text evidence="2">Catalyzes the first step of the osmoprotectant glycine betaine synthesis.</text>
</comment>
<dbReference type="AlphaFoldDB" id="C0NT10"/>
<evidence type="ECO:0000256" key="7">
    <source>
        <dbReference type="ARBA" id="ARBA00022714"/>
    </source>
</evidence>
<dbReference type="EC" id="1.14.15.7" evidence="5"/>
<dbReference type="InterPro" id="IPR015879">
    <property type="entry name" value="Ring_hydroxy_dOase_asu_C_dom"/>
</dbReference>
<dbReference type="GO" id="GO:0005506">
    <property type="term" value="F:iron ion binding"/>
    <property type="evidence" value="ECO:0007669"/>
    <property type="project" value="InterPro"/>
</dbReference>
<sequence length="487" mass="55187">MSSATTTKEQKAFTQWTLPASWYHSTQLYEAERRAIFSQKWLQITHANRFTDPGDFASYEMAGYPFFIIKGRSGELRAFHNVCRHRAFPVVKGKSGKGKKILSCGYHGWSYGLNGKLAKAPRFQNLPDFNAENYSLFPIHLHIDRCGFVWVNLDAQDVPSVSWDEQCGAVDAQERLGVFEMEKYSYHHSWEFEAEYNWKTMVDNYNECYHCPVAHPGIAATTDLKNYSVATEQGFIAHFARPKPEYAADNNSNVAPTYVFPSSAITINSVYLYLTRCVPLGATSVRMEYEIYRHAGCADEEFAAMDAFMKQIEEEDRVLCSLVQANLNVGVYRSGPLHPREEMGVAYVKGLVKRAVMAHVQREKEAGVEIWPAAVGREDGAPNPEAEEEEAFCKTLCNGGSLEELSWQTKERSKALTFPNHLIGPPWRKLVGAPAWPPVRSRWIEPAADCARGGLHPRLTSVFDWTKSVREVYTVRGQDTQRRRKTG</sequence>
<evidence type="ECO:0000256" key="3">
    <source>
        <dbReference type="ARBA" id="ARBA00004866"/>
    </source>
</evidence>
<protein>
    <recommendedName>
        <fullName evidence="6">Choline monooxygenase, chloroplastic</fullName>
        <ecNumber evidence="5">1.14.15.7</ecNumber>
    </recommendedName>
</protein>
<dbReference type="Gene3D" id="2.102.10.10">
    <property type="entry name" value="Rieske [2Fe-2S] iron-sulphur domain"/>
    <property type="match status" value="1"/>
</dbReference>
<dbReference type="STRING" id="447093.C0NT10"/>
<dbReference type="PANTHER" id="PTHR43756:SF5">
    <property type="entry name" value="CHOLINE MONOOXYGENASE, CHLOROPLASTIC"/>
    <property type="match status" value="1"/>
</dbReference>